<dbReference type="SUPFAM" id="SSF52540">
    <property type="entry name" value="P-loop containing nucleoside triphosphate hydrolases"/>
    <property type="match status" value="1"/>
</dbReference>
<sequence>MSHSGNDMDPQSSSDSEQSVDGVPEFEYKIDWSPETTAGKLCNLLDEISLACKKLRPGYKPREEAWTKTEDDLRQQLKDTPKTMVAVVGVTGAGKSSMMNAVLGCNIVPTSGMQACTAVATEISYHAENTIEGDVSFLSRDEWQDELAFLRDDLKASLEKDAAKPGIEEAGSSISAVYPSVTQDQFMALKDTEINDLDPRITNILGSTVHISADTPESFLAEMCQYVHSSGGDRRRKERRVGEQGRNVGASGALWPLIRHVKVRSNAMALATGVILVDLPGVADANAARNLIAKQYMKKCDKVWIVAPIIRAADQKDTDFLLVETLKKLVTQMKMDGTYDEDAITFIVTKCDDVSCSEVIASLDDDALAELDLIENEQTNCKAEIHAQSQIQTTAAASMKDMNSQLRKTQRKLKALLSGRDASTVQQSSKEPVVDMEPQVNTLQPLKDSKKRESNEEGPPSKRQKKADEIVDRRLVEVKVAPQDSINTCKDMIKDIETSLSMQQKLWYSTAERLDLLQRKTFTLQRKKIIFCSLQRNEITRTRLIAMFRATLKSLADASMDPVNLALERNDHGLGTDYSAITLPIFMCSSRDYVRITGQIEGDGEPVCFENVEDTGIPDIQQWCHALTIGARSQAVADLLIDIETHALSVQDYAQVVTSVTPEVLSVFRKKWNQDCPENSEEVFGVAQQLLTDFKPVVRNCVKRLQDVFQGTLGDVCATGAVLAVEIAEDVLTNFYETKMKSRWQTFRAALRRHGCWKHDLNDDLSYPFTSHIASTWAGVFETDLFASFGEDITERIRAKMAEIEASAPCGLKDAVKVQGERAVKEANATVQKILRRARLAINKEQKEISRSLSPQIQTRLTPGYDEASAIQGRGSVAAQQTSFREFLEENKEEIFQDVADVVVRRLSTAAEAVGVILNTAVAELAEKIELSVALLWEGPTDNMQMTTRKQVIQDMSTIVDKLRKLSDQDSNEEEPGDMKVED</sequence>
<dbReference type="Pfam" id="PF00350">
    <property type="entry name" value="Dynamin_N"/>
    <property type="match status" value="1"/>
</dbReference>
<dbReference type="InterPro" id="IPR045063">
    <property type="entry name" value="Dynamin_N"/>
</dbReference>
<name>A0A8K0UFY3_9AGAR</name>
<dbReference type="PANTHER" id="PTHR36681">
    <property type="entry name" value="NUCLEAR GTPASE, GERMINAL CENTER-ASSOCIATED, TANDEM DUPLICATE 3"/>
    <property type="match status" value="1"/>
</dbReference>
<dbReference type="PANTHER" id="PTHR36681:SF3">
    <property type="entry name" value="NUCLEAR GTPASE, GERMINAL CENTER-ASSOCIATED, TANDEM DUPLICATE 3"/>
    <property type="match status" value="1"/>
</dbReference>
<evidence type="ECO:0000313" key="3">
    <source>
        <dbReference type="EMBL" id="KAH8084307.1"/>
    </source>
</evidence>
<feature type="region of interest" description="Disordered" evidence="1">
    <location>
        <begin position="1"/>
        <end position="25"/>
    </location>
</feature>
<feature type="domain" description="Dynamin N-terminal" evidence="2">
    <location>
        <begin position="85"/>
        <end position="323"/>
    </location>
</feature>
<dbReference type="EMBL" id="JAEVFJ010000046">
    <property type="protein sequence ID" value="KAH8084307.1"/>
    <property type="molecule type" value="Genomic_DNA"/>
</dbReference>
<gene>
    <name evidence="3" type="ORF">BXZ70DRAFT_1011998</name>
</gene>
<dbReference type="Proteomes" id="UP000813824">
    <property type="component" value="Unassembled WGS sequence"/>
</dbReference>
<comment type="caution">
    <text evidence="3">The sequence shown here is derived from an EMBL/GenBank/DDBJ whole genome shotgun (WGS) entry which is preliminary data.</text>
</comment>
<proteinExistence type="predicted"/>
<reference evidence="3" key="1">
    <citation type="journal article" date="2021" name="New Phytol.">
        <title>Evolutionary innovations through gain and loss of genes in the ectomycorrhizal Boletales.</title>
        <authorList>
            <person name="Wu G."/>
            <person name="Miyauchi S."/>
            <person name="Morin E."/>
            <person name="Kuo A."/>
            <person name="Drula E."/>
            <person name="Varga T."/>
            <person name="Kohler A."/>
            <person name="Feng B."/>
            <person name="Cao Y."/>
            <person name="Lipzen A."/>
            <person name="Daum C."/>
            <person name="Hundley H."/>
            <person name="Pangilinan J."/>
            <person name="Johnson J."/>
            <person name="Barry K."/>
            <person name="LaButti K."/>
            <person name="Ng V."/>
            <person name="Ahrendt S."/>
            <person name="Min B."/>
            <person name="Choi I.G."/>
            <person name="Park H."/>
            <person name="Plett J.M."/>
            <person name="Magnuson J."/>
            <person name="Spatafora J.W."/>
            <person name="Nagy L.G."/>
            <person name="Henrissat B."/>
            <person name="Grigoriev I.V."/>
            <person name="Yang Z.L."/>
            <person name="Xu J."/>
            <person name="Martin F.M."/>
        </authorList>
    </citation>
    <scope>NUCLEOTIDE SEQUENCE</scope>
    <source>
        <strain evidence="3">KKN 215</strain>
    </source>
</reference>
<evidence type="ECO:0000256" key="1">
    <source>
        <dbReference type="SAM" id="MobiDB-lite"/>
    </source>
</evidence>
<evidence type="ECO:0000259" key="2">
    <source>
        <dbReference type="Pfam" id="PF00350"/>
    </source>
</evidence>
<feature type="compositionally biased region" description="Polar residues" evidence="1">
    <location>
        <begin position="1"/>
        <end position="19"/>
    </location>
</feature>
<feature type="compositionally biased region" description="Polar residues" evidence="1">
    <location>
        <begin position="421"/>
        <end position="430"/>
    </location>
</feature>
<dbReference type="Gene3D" id="3.40.50.300">
    <property type="entry name" value="P-loop containing nucleotide triphosphate hydrolases"/>
    <property type="match status" value="1"/>
</dbReference>
<dbReference type="InterPro" id="IPR027417">
    <property type="entry name" value="P-loop_NTPase"/>
</dbReference>
<dbReference type="OrthoDB" id="3598281at2759"/>
<protein>
    <recommendedName>
        <fullName evidence="2">Dynamin N-terminal domain-containing protein</fullName>
    </recommendedName>
</protein>
<organism evidence="3 4">
    <name type="scientific">Cristinia sonorae</name>
    <dbReference type="NCBI Taxonomy" id="1940300"/>
    <lineage>
        <taxon>Eukaryota</taxon>
        <taxon>Fungi</taxon>
        <taxon>Dikarya</taxon>
        <taxon>Basidiomycota</taxon>
        <taxon>Agaricomycotina</taxon>
        <taxon>Agaricomycetes</taxon>
        <taxon>Agaricomycetidae</taxon>
        <taxon>Agaricales</taxon>
        <taxon>Pleurotineae</taxon>
        <taxon>Stephanosporaceae</taxon>
        <taxon>Cristinia</taxon>
    </lineage>
</organism>
<keyword evidence="4" id="KW-1185">Reference proteome</keyword>
<feature type="region of interest" description="Disordered" evidence="1">
    <location>
        <begin position="417"/>
        <end position="469"/>
    </location>
</feature>
<accession>A0A8K0UFY3</accession>
<dbReference type="AlphaFoldDB" id="A0A8K0UFY3"/>
<evidence type="ECO:0000313" key="4">
    <source>
        <dbReference type="Proteomes" id="UP000813824"/>
    </source>
</evidence>